<accession>A0A837DUD0</accession>
<sequence length="138" mass="15645">MLNGMTFPSHLKGSFLHGATFWDGKKIVVGMTIRGKDADKFWFSLFHELAHSVLGHIGQLNGTTEDDEKKADMWARDILIPNDDFERFKNGNDYSEKSVLQFAQKQGIAPGIVVGRMQIEGIIRFNMLNNLKEKYVIA</sequence>
<dbReference type="Pfam" id="PF06114">
    <property type="entry name" value="Peptidase_M78"/>
    <property type="match status" value="1"/>
</dbReference>
<comment type="caution">
    <text evidence="2">The sequence shown here is derived from an EMBL/GenBank/DDBJ whole genome shotgun (WGS) entry which is preliminary data.</text>
</comment>
<organism evidence="2 3">
    <name type="scientific">Ligilactobacillus ruminis DPC 6832</name>
    <dbReference type="NCBI Taxonomy" id="1402208"/>
    <lineage>
        <taxon>Bacteria</taxon>
        <taxon>Bacillati</taxon>
        <taxon>Bacillota</taxon>
        <taxon>Bacilli</taxon>
        <taxon>Lactobacillales</taxon>
        <taxon>Lactobacillaceae</taxon>
        <taxon>Ligilactobacillus</taxon>
    </lineage>
</organism>
<evidence type="ECO:0000259" key="1">
    <source>
        <dbReference type="Pfam" id="PF06114"/>
    </source>
</evidence>
<reference evidence="2 3" key="1">
    <citation type="journal article" date="2015" name="BMC Microbiol.">
        <title>Lactobacillus ruminis strains cluster according to their mammalian gut source.</title>
        <authorList>
            <person name="O' Donnell M.M."/>
            <person name="Harris H.M."/>
            <person name="Lynch D.B."/>
            <person name="Ross R.P."/>
            <person name="O'Toole P.W."/>
        </authorList>
    </citation>
    <scope>NUCLEOTIDE SEQUENCE [LARGE SCALE GENOMIC DNA]</scope>
    <source>
        <strain evidence="2 3">DPC 6832</strain>
    </source>
</reference>
<feature type="domain" description="IrrE N-terminal-like" evidence="1">
    <location>
        <begin position="37"/>
        <end position="108"/>
    </location>
</feature>
<dbReference type="InterPro" id="IPR010359">
    <property type="entry name" value="IrrE_HExxH"/>
</dbReference>
<name>A0A837DUD0_9LACO</name>
<evidence type="ECO:0000313" key="2">
    <source>
        <dbReference type="EMBL" id="KIC04444.1"/>
    </source>
</evidence>
<dbReference type="Proteomes" id="UP000031011">
    <property type="component" value="Unassembled WGS sequence"/>
</dbReference>
<protein>
    <submittedName>
        <fullName evidence="2">Toxin-antitoxin system, Antitoxin component</fullName>
    </submittedName>
</protein>
<gene>
    <name evidence="2" type="ORF">LRN_0500</name>
</gene>
<evidence type="ECO:0000313" key="3">
    <source>
        <dbReference type="Proteomes" id="UP000031011"/>
    </source>
</evidence>
<proteinExistence type="predicted"/>
<dbReference type="EMBL" id="AWYA01000103">
    <property type="protein sequence ID" value="KIC04444.1"/>
    <property type="molecule type" value="Genomic_DNA"/>
</dbReference>
<dbReference type="AlphaFoldDB" id="A0A837DUD0"/>